<dbReference type="AlphaFoldDB" id="A0A2P6TSU4"/>
<dbReference type="GO" id="GO:0000139">
    <property type="term" value="C:Golgi membrane"/>
    <property type="evidence" value="ECO:0007669"/>
    <property type="project" value="TreeGrafter"/>
</dbReference>
<dbReference type="Gene3D" id="1.50.10.10">
    <property type="match status" value="1"/>
</dbReference>
<feature type="active site" evidence="6">
    <location>
        <position position="435"/>
    </location>
</feature>
<evidence type="ECO:0000313" key="12">
    <source>
        <dbReference type="Proteomes" id="UP000239899"/>
    </source>
</evidence>
<feature type="active site" description="Proton donor" evidence="6">
    <location>
        <position position="412"/>
    </location>
</feature>
<evidence type="ECO:0000256" key="5">
    <source>
        <dbReference type="ARBA" id="ARBA00023157"/>
    </source>
</evidence>
<dbReference type="PRINTS" id="PR00747">
    <property type="entry name" value="GLYHDRLASE47"/>
</dbReference>
<dbReference type="STRING" id="3076.A0A2P6TSU4"/>
<comment type="similarity">
    <text evidence="3 9">Belongs to the glycosyl hydrolase 47 family.</text>
</comment>
<evidence type="ECO:0000256" key="3">
    <source>
        <dbReference type="ARBA" id="ARBA00007658"/>
    </source>
</evidence>
<dbReference type="SUPFAM" id="SSF48225">
    <property type="entry name" value="Seven-hairpin glycosidases"/>
    <property type="match status" value="1"/>
</dbReference>
<evidence type="ECO:0000256" key="10">
    <source>
        <dbReference type="SAM" id="Phobius"/>
    </source>
</evidence>
<proteinExistence type="inferred from homology"/>
<dbReference type="GO" id="GO:0004571">
    <property type="term" value="F:mannosyl-oligosaccharide 1,2-alpha-mannosidase activity"/>
    <property type="evidence" value="ECO:0007669"/>
    <property type="project" value="InterPro"/>
</dbReference>
<dbReference type="EC" id="3.2.1.-" evidence="9"/>
<dbReference type="InterPro" id="IPR012341">
    <property type="entry name" value="6hp_glycosidase-like_sf"/>
</dbReference>
<dbReference type="Pfam" id="PF01532">
    <property type="entry name" value="Glyco_hydro_47"/>
    <property type="match status" value="1"/>
</dbReference>
<dbReference type="OrthoDB" id="8118055at2759"/>
<dbReference type="PANTHER" id="PTHR11742:SF6">
    <property type="entry name" value="MANNOSYL-OLIGOSACCHARIDE ALPHA-1,2-MANNOSIDASE IA-RELATED"/>
    <property type="match status" value="1"/>
</dbReference>
<dbReference type="Proteomes" id="UP000239899">
    <property type="component" value="Unassembled WGS sequence"/>
</dbReference>
<evidence type="ECO:0000256" key="9">
    <source>
        <dbReference type="RuleBase" id="RU361193"/>
    </source>
</evidence>
<evidence type="ECO:0000256" key="8">
    <source>
        <dbReference type="PIRSR" id="PIRSR601382-3"/>
    </source>
</evidence>
<feature type="transmembrane region" description="Helical" evidence="10">
    <location>
        <begin position="20"/>
        <end position="39"/>
    </location>
</feature>
<comment type="cofactor">
    <cofactor evidence="1 7">
        <name>Ca(2+)</name>
        <dbReference type="ChEBI" id="CHEBI:29108"/>
    </cofactor>
</comment>
<reference evidence="11 12" key="1">
    <citation type="journal article" date="2018" name="Plant J.">
        <title>Genome sequences of Chlorella sorokiniana UTEX 1602 and Micractinium conductrix SAG 241.80: implications to maltose excretion by a green alga.</title>
        <authorList>
            <person name="Arriola M.B."/>
            <person name="Velmurugan N."/>
            <person name="Zhang Y."/>
            <person name="Plunkett M.H."/>
            <person name="Hondzo H."/>
            <person name="Barney B.M."/>
        </authorList>
    </citation>
    <scope>NUCLEOTIDE SEQUENCE [LARGE SCALE GENOMIC DNA]</scope>
    <source>
        <strain evidence="12">UTEX 1602</strain>
    </source>
</reference>
<feature type="disulfide bond" evidence="8">
    <location>
        <begin position="364"/>
        <end position="398"/>
    </location>
</feature>
<dbReference type="GO" id="GO:0005975">
    <property type="term" value="P:carbohydrate metabolic process"/>
    <property type="evidence" value="ECO:0007669"/>
    <property type="project" value="InterPro"/>
</dbReference>
<keyword evidence="7" id="KW-0479">Metal-binding</keyword>
<evidence type="ECO:0000256" key="6">
    <source>
        <dbReference type="PIRSR" id="PIRSR601382-1"/>
    </source>
</evidence>
<dbReference type="GO" id="GO:0005783">
    <property type="term" value="C:endoplasmic reticulum"/>
    <property type="evidence" value="ECO:0007669"/>
    <property type="project" value="TreeGrafter"/>
</dbReference>
<evidence type="ECO:0000313" key="11">
    <source>
        <dbReference type="EMBL" id="PRW57135.1"/>
    </source>
</evidence>
<comment type="caution">
    <text evidence="11">The sequence shown here is derived from an EMBL/GenBank/DDBJ whole genome shotgun (WGS) entry which is preliminary data.</text>
</comment>
<evidence type="ECO:0000256" key="1">
    <source>
        <dbReference type="ARBA" id="ARBA00001913"/>
    </source>
</evidence>
<keyword evidence="4 9" id="KW-0378">Hydrolase</keyword>
<sequence>MVAVYHAMVPKPRTGTRVPLRGLLLVGAVAWLALCTWMFHGMLEVQLTVSGGAEEALEAPTERDCSGLWLFRGWCERRVDALRAQAVREGMQHAWAGYKAFAWGADEIHPKSKTAKTDIMGGAGIQGMGVSMVDALSTLKIMGLDEEFKEGRDWVINKLDFERSTTISFFETVIRILGGLAAAADLSGDAALAAKAVDLGDRLLPAFSSSPTGLITNVVSLPRVSPDGGSGSVILAEMGTNVLEFATVSALAGDPKFREAAEKPLRTVHKTNPNALLLESVDRSTGREVGSKRGVGAGTDSYYEYLIKYWVLGGRRDEHFRQRWEQAADEAMEQLMVHPKGWDFSFVSDLEGSTLTNVLEHLRCFYPGSIALGVMAGGVEGEKAARYLEFAANMTTACFQLYNQTASGLGAERISFNEETGEVSLLDARYWQRPEVIESIFYMWRATHDRRWRDMGWKMWRAIDAHARWDGGYSGALDVSQLPVESDDVSQSWFFAETLKYFYLLFSPDEALSLADWVLNTEAHPLRVRLQHSAPAAAAAAEHSGRVRQQLKGGIVAQN</sequence>
<gene>
    <name evidence="11" type="ORF">C2E21_4198</name>
</gene>
<keyword evidence="12" id="KW-1185">Reference proteome</keyword>
<keyword evidence="10" id="KW-0472">Membrane</keyword>
<keyword evidence="5 8" id="KW-1015">Disulfide bond</keyword>
<accession>A0A2P6TSU4</accession>
<evidence type="ECO:0000256" key="2">
    <source>
        <dbReference type="ARBA" id="ARBA00004922"/>
    </source>
</evidence>
<evidence type="ECO:0000256" key="4">
    <source>
        <dbReference type="ARBA" id="ARBA00022801"/>
    </source>
</evidence>
<dbReference type="InterPro" id="IPR001382">
    <property type="entry name" value="Glyco_hydro_47"/>
</dbReference>
<organism evidence="11 12">
    <name type="scientific">Chlorella sorokiniana</name>
    <name type="common">Freshwater green alga</name>
    <dbReference type="NCBI Taxonomy" id="3076"/>
    <lineage>
        <taxon>Eukaryota</taxon>
        <taxon>Viridiplantae</taxon>
        <taxon>Chlorophyta</taxon>
        <taxon>core chlorophytes</taxon>
        <taxon>Trebouxiophyceae</taxon>
        <taxon>Chlorellales</taxon>
        <taxon>Chlorellaceae</taxon>
        <taxon>Chlorella clade</taxon>
        <taxon>Chlorella</taxon>
    </lineage>
</organism>
<evidence type="ECO:0000256" key="7">
    <source>
        <dbReference type="PIRSR" id="PIRSR601382-2"/>
    </source>
</evidence>
<dbReference type="PANTHER" id="PTHR11742">
    <property type="entry name" value="MANNOSYL-OLIGOSACCHARIDE ALPHA-1,2-MANNOSIDASE-RELATED"/>
    <property type="match status" value="1"/>
</dbReference>
<keyword evidence="10" id="KW-1133">Transmembrane helix</keyword>
<dbReference type="GO" id="GO:0005509">
    <property type="term" value="F:calcium ion binding"/>
    <property type="evidence" value="ECO:0007669"/>
    <property type="project" value="InterPro"/>
</dbReference>
<feature type="active site" evidence="6">
    <location>
        <position position="300"/>
    </location>
</feature>
<name>A0A2P6TSU4_CHLSO</name>
<feature type="active site" description="Proton donor" evidence="6">
    <location>
        <position position="171"/>
    </location>
</feature>
<keyword evidence="9" id="KW-0326">Glycosidase</keyword>
<protein>
    <recommendedName>
        <fullName evidence="9">alpha-1,2-Mannosidase</fullName>
        <ecNumber evidence="9">3.2.1.-</ecNumber>
    </recommendedName>
</protein>
<keyword evidence="10" id="KW-0812">Transmembrane</keyword>
<keyword evidence="7" id="KW-0106">Calcium</keyword>
<dbReference type="InterPro" id="IPR036026">
    <property type="entry name" value="Seven-hairpin_glycosidases"/>
</dbReference>
<feature type="binding site" evidence="7">
    <location>
        <position position="521"/>
    </location>
    <ligand>
        <name>Ca(2+)</name>
        <dbReference type="ChEBI" id="CHEBI:29108"/>
    </ligand>
</feature>
<comment type="pathway">
    <text evidence="2">Protein modification; protein glycosylation.</text>
</comment>
<dbReference type="InterPro" id="IPR050749">
    <property type="entry name" value="Glycosyl_Hydrolase_47"/>
</dbReference>
<dbReference type="EMBL" id="LHPG02000007">
    <property type="protein sequence ID" value="PRW57135.1"/>
    <property type="molecule type" value="Genomic_DNA"/>
</dbReference>